<evidence type="ECO:0000313" key="1">
    <source>
        <dbReference type="EMBL" id="MDQ2587285.1"/>
    </source>
</evidence>
<evidence type="ECO:0000313" key="2">
    <source>
        <dbReference type="Proteomes" id="UP001225605"/>
    </source>
</evidence>
<sequence length="192" mass="19870">MLTFAEIGFLLRARPPSLASLAGELRLPEADPATAAAGLASLAARGLCEPVDGELVPAASVQAVHAALCGADRVTRMLGWEGGRPVLAHLVTGPHLDVGLFPVGLGRFSVSPLDRATPLGDQAARFLDRHLAGARGSAVLVRTTTARRTASLAVAVDEHGAWFLSDSLTGDARTDPSSRDLAVARLAELVGR</sequence>
<gene>
    <name evidence="1" type="ORF">CKY47_25530</name>
</gene>
<dbReference type="Proteomes" id="UP001225605">
    <property type="component" value="Unassembled WGS sequence"/>
</dbReference>
<proteinExistence type="predicted"/>
<name>A0ABU0X5A6_9PSEU</name>
<protein>
    <submittedName>
        <fullName evidence="1">Uncharacterized protein</fullName>
    </submittedName>
</protein>
<organism evidence="1 2">
    <name type="scientific">Saccharothrix yanglingensis</name>
    <dbReference type="NCBI Taxonomy" id="659496"/>
    <lineage>
        <taxon>Bacteria</taxon>
        <taxon>Bacillati</taxon>
        <taxon>Actinomycetota</taxon>
        <taxon>Actinomycetes</taxon>
        <taxon>Pseudonocardiales</taxon>
        <taxon>Pseudonocardiaceae</taxon>
        <taxon>Saccharothrix</taxon>
    </lineage>
</organism>
<comment type="caution">
    <text evidence="1">The sequence shown here is derived from an EMBL/GenBank/DDBJ whole genome shotgun (WGS) entry which is preliminary data.</text>
</comment>
<dbReference type="EMBL" id="NSDM01000012">
    <property type="protein sequence ID" value="MDQ2587285.1"/>
    <property type="molecule type" value="Genomic_DNA"/>
</dbReference>
<reference evidence="1 2" key="1">
    <citation type="submission" date="2017-06" db="EMBL/GenBank/DDBJ databases">
        <title>Cultured bacterium strain Saccharothrix yanglingensis Hhs.015.</title>
        <authorList>
            <person name="Xia Y."/>
        </authorList>
    </citation>
    <scope>NUCLEOTIDE SEQUENCE [LARGE SCALE GENOMIC DNA]</scope>
    <source>
        <strain evidence="1 2">Hhs.015</strain>
    </source>
</reference>
<accession>A0ABU0X5A6</accession>
<keyword evidence="2" id="KW-1185">Reference proteome</keyword>